<evidence type="ECO:0000259" key="4">
    <source>
        <dbReference type="Pfam" id="PF00501"/>
    </source>
</evidence>
<keyword evidence="2" id="KW-0436">Ligase</keyword>
<comment type="similarity">
    <text evidence="1">Belongs to the ATP-dependent AMP-binding enzyme family.</text>
</comment>
<dbReference type="InterPro" id="IPR042099">
    <property type="entry name" value="ANL_N_sf"/>
</dbReference>
<evidence type="ECO:0000256" key="2">
    <source>
        <dbReference type="ARBA" id="ARBA00022598"/>
    </source>
</evidence>
<feature type="domain" description="AMP-dependent synthetase/ligase" evidence="4">
    <location>
        <begin position="54"/>
        <end position="108"/>
    </location>
</feature>
<feature type="transmembrane region" description="Helical" evidence="3">
    <location>
        <begin position="37"/>
        <end position="56"/>
    </location>
</feature>
<comment type="caution">
    <text evidence="5">The sequence shown here is derived from an EMBL/GenBank/DDBJ whole genome shotgun (WGS) entry which is preliminary data.</text>
</comment>
<dbReference type="GO" id="GO:0006631">
    <property type="term" value="P:fatty acid metabolic process"/>
    <property type="evidence" value="ECO:0007669"/>
    <property type="project" value="TreeGrafter"/>
</dbReference>
<dbReference type="InterPro" id="IPR000873">
    <property type="entry name" value="AMP-dep_synth/lig_dom"/>
</dbReference>
<evidence type="ECO:0000313" key="6">
    <source>
        <dbReference type="Proteomes" id="UP000775213"/>
    </source>
</evidence>
<dbReference type="SUPFAM" id="SSF56801">
    <property type="entry name" value="Acetyl-CoA synthetase-like"/>
    <property type="match status" value="1"/>
</dbReference>
<dbReference type="EMBL" id="JAGFBR010000019">
    <property type="protein sequence ID" value="KAH0448452.1"/>
    <property type="molecule type" value="Genomic_DNA"/>
</dbReference>
<keyword evidence="3" id="KW-0812">Transmembrane</keyword>
<proteinExistence type="inferred from homology"/>
<evidence type="ECO:0000256" key="3">
    <source>
        <dbReference type="SAM" id="Phobius"/>
    </source>
</evidence>
<protein>
    <recommendedName>
        <fullName evidence="4">AMP-dependent synthetase/ligase domain-containing protein</fullName>
    </recommendedName>
</protein>
<dbReference type="PANTHER" id="PTHR43201:SF5">
    <property type="entry name" value="MEDIUM-CHAIN ACYL-COA LIGASE ACSF2, MITOCHONDRIAL"/>
    <property type="match status" value="1"/>
</dbReference>
<organism evidence="5 6">
    <name type="scientific">Dendrobium chrysotoxum</name>
    <name type="common">Orchid</name>
    <dbReference type="NCBI Taxonomy" id="161865"/>
    <lineage>
        <taxon>Eukaryota</taxon>
        <taxon>Viridiplantae</taxon>
        <taxon>Streptophyta</taxon>
        <taxon>Embryophyta</taxon>
        <taxon>Tracheophyta</taxon>
        <taxon>Spermatophyta</taxon>
        <taxon>Magnoliopsida</taxon>
        <taxon>Liliopsida</taxon>
        <taxon>Asparagales</taxon>
        <taxon>Orchidaceae</taxon>
        <taxon>Epidendroideae</taxon>
        <taxon>Malaxideae</taxon>
        <taxon>Dendrobiinae</taxon>
        <taxon>Dendrobium</taxon>
    </lineage>
</organism>
<dbReference type="AlphaFoldDB" id="A0AAV7FX32"/>
<dbReference type="Proteomes" id="UP000775213">
    <property type="component" value="Unassembled WGS sequence"/>
</dbReference>
<accession>A0AAV7FX32</accession>
<name>A0AAV7FX32_DENCH</name>
<keyword evidence="6" id="KW-1185">Reference proteome</keyword>
<evidence type="ECO:0000313" key="5">
    <source>
        <dbReference type="EMBL" id="KAH0448452.1"/>
    </source>
</evidence>
<keyword evidence="3" id="KW-0472">Membrane</keyword>
<reference evidence="5 6" key="1">
    <citation type="journal article" date="2021" name="Hortic Res">
        <title>Chromosome-scale assembly of the Dendrobium chrysotoxum genome enhances the understanding of orchid evolution.</title>
        <authorList>
            <person name="Zhang Y."/>
            <person name="Zhang G.Q."/>
            <person name="Zhang D."/>
            <person name="Liu X.D."/>
            <person name="Xu X.Y."/>
            <person name="Sun W.H."/>
            <person name="Yu X."/>
            <person name="Zhu X."/>
            <person name="Wang Z.W."/>
            <person name="Zhao X."/>
            <person name="Zhong W.Y."/>
            <person name="Chen H."/>
            <person name="Yin W.L."/>
            <person name="Huang T."/>
            <person name="Niu S.C."/>
            <person name="Liu Z.J."/>
        </authorList>
    </citation>
    <scope>NUCLEOTIDE SEQUENCE [LARGE SCALE GENOMIC DNA]</scope>
    <source>
        <strain evidence="5">Lindl</strain>
    </source>
</reference>
<dbReference type="PANTHER" id="PTHR43201">
    <property type="entry name" value="ACYL-COA SYNTHETASE"/>
    <property type="match status" value="1"/>
</dbReference>
<dbReference type="GO" id="GO:0031956">
    <property type="term" value="F:medium-chain fatty acid-CoA ligase activity"/>
    <property type="evidence" value="ECO:0007669"/>
    <property type="project" value="TreeGrafter"/>
</dbReference>
<sequence length="166" mass="18847">MEVERIIVSRRQWLERPLFDDSCRKDRSRWVTEIEKIIFIFYFYELSTIILFHFTASNPLPEDGPHKPGSVDIPVGQELAVLDETGAARPIGEAGEVCVRGPNLTKGYKNNPTANEDAFLFGWFHTGDVGLVDDDGYLHLVGRIKELINRGGNEENNNIIFILKSK</sequence>
<keyword evidence="3" id="KW-1133">Transmembrane helix</keyword>
<evidence type="ECO:0000256" key="1">
    <source>
        <dbReference type="ARBA" id="ARBA00006432"/>
    </source>
</evidence>
<dbReference type="Gene3D" id="3.40.50.12780">
    <property type="entry name" value="N-terminal domain of ligase-like"/>
    <property type="match status" value="1"/>
</dbReference>
<gene>
    <name evidence="5" type="ORF">IEQ34_022252</name>
</gene>
<dbReference type="Pfam" id="PF00501">
    <property type="entry name" value="AMP-binding"/>
    <property type="match status" value="1"/>
</dbReference>